<dbReference type="RefSeq" id="XP_041424032.1">
    <property type="nucleotide sequence ID" value="XM_041568098.1"/>
</dbReference>
<dbReference type="PANTHER" id="PTHR36681">
    <property type="entry name" value="NUCLEAR GTPASE, GERMINAL CENTER-ASSOCIATED, TANDEM DUPLICATE 3"/>
    <property type="match status" value="1"/>
</dbReference>
<sequence>MHNVCTAPGFHLRRIGLQGSQSDTANTIHFSKLVTLIGRNTNVVDYFANALDTNGRNYISRVHCRIICTSIPMSFKLVDSSLTGVYVNDVRINVEHFLHEGDTVTLGHPEGANICPGTRARQPNSELYFLFEHCLCTMEQLSADGSSQECAVSPSLNQTEDNIHAQMDTGVTAGPGVFGESLSDPKSNISPPLTCTSHPRTCFEEQKQEPEPSKSTVSIKDRIMVELSSEELSNMFLLSNKPCVSDKKGSYQSEEGKSLKRKCSAQAQGFSVPDPYCKIGAIDPSCDGTESAHGDGTSLSHLLQYREEECCGKRDDERIDNQSVVKCDTCARVWPESDKKSVCIEYVSSEHTADSSDSPVAHAFLQLDTDKKNQTKACISSSVCLASSENPLQAQVIPCKENCREKPVHIYKDNPPLPACILSSMIQEDVELKKRHQNEEIPNSGSVSPVVVPLMTVMSIEPCTVEKEPQDKAIGERIAYMSKQAEDLDLCSAVGKSIEKKRMQMEPSVPCEQAVMHMESNGDEKKLTVSLNQVECRGNRVSNELLGVCHPSNDKEDLPSRENVSSVVMREARCGSGSPPPLQLVQCREDATANVLLKKDTNETAERKVEVEQNNHNGVYYSVANETDELCRVNKEPQVNILLSEQNLQKPFDEHDEERSFDFQIVNVFSLSPSINLHSLDKTSGSTESIGSENICVGSTEDKCVGGQEGLIEAKKMMDTATQVCVLSQDSSTKCVQISETVTCPHDIADPLHTISTGEYHLVPASVQDSSSPEPNALSHLHNDMEKHNRSSLKRCFHDTGNKLSSKKEVPTKKCRRWHEESQETSGIGVHGASIGNILQQFITEHQTVRQADKREGTACTHNQHLIAQIIHDFFNSLETVSLAQGHSFSLKHTEIPIETQSVNVTHMAPETHETQSIGVTHLAPNTDGTQSMDVTHMAPDTDGTQSMDVTHMAPDTDGTQSMGVTHMAPDTDGTQSMGVTHMAPDTDGTQSMGVTHMAPDTDGTQSMGVTHMAPDTDGTQSMGVTHMAPDTDGTQSMGVTHMAPDTDGTQSVSVTHLTPDAAETPPLPSTFSDDITSDPELEKIFSDEENVSKDSGLSETMPSPLQFQKYNETQKKPISSSSGESSSQTLNVHSKGIEEQQCAWAQSEHDVRLQLSKCQSVLREVSQVLSEIQGIDEDTMEQWRKGILDLQKESPLPKTHIAVVGETGAGKSSLLNALLEQEDLLPTSAMRACTAVVVEIEKSSVIGYKAEVEFLSKEEWEGELRALITDMKDKSGRFKKRPSDKPETQVAHSRVMAVYGKIAELDELKDDTTVTKYLGEKKQISENTASAFRSAIELYIDTNSEEPTQRNGGQIWPIVRCVRIFVPEADVLRTGAVLVDLPGTRDSNAARDRIAKEYLKKCDVVWVVTNITRAVDDKTAKEILTSNMRRQLLMDGHYESMAVICTKTDLYNTQEIKRALHLHDKTRNLEDNVVQLGHRLNTLEAERKTLYEQWEKGGTFAAESDPRNEILAKEKEIIHLKQQREESLRNINLICVSARNNYSKQRICQDFYQSRQELEKGEDEADGEEEDEEERDAESNVDEEPSEGKTLRVFTVSSKEFLEVRRSALEGSTRLFNSERDTEIPDLRDYTIETALKCSMLGAERVIRNTACIISQIITYLLNRKAQDESHQAEIKLTVEKCLDDLREQLTEAVSLCHEQMTFFIQEKIRGSLDKGVMCAKESCESIVRRWASRQSGGYSYPTYRATCVRQGYYSSPACGVIDFNEQLSQPITKEITKSWTEVFSGELVRCLSQFNQFVAKQLGAFFNNMKSLLVELGTGYETIVSIEKQQLKSTQAELLHFFVDQKEFISHRQRHISRLLNPEVQQRMIEVYNECQSVRGAGSFERMKDLMTSHVNKEKHKIFGEAAESLMKQLNFLQTNIRESLKNFVKVRHQSLRQQCEPLLQPMKKEEEILPDLQNIWSHVSHICQRSQVDFHLPELEITPKPKPCDQDTRTLNRVEPPEITCLSNVKHILNCNTIKEPNQDVNTDHLILNPGPSSSALPPSLLLCRKRSSVSPHRGGFEKKSHVIRNLTQQEPR</sequence>
<dbReference type="PANTHER" id="PTHR36681:SF3">
    <property type="entry name" value="NUCLEAR GTPASE, GERMINAL CENTER-ASSOCIATED, TANDEM DUPLICATE 3"/>
    <property type="match status" value="1"/>
</dbReference>
<evidence type="ECO:0000256" key="1">
    <source>
        <dbReference type="SAM" id="MobiDB-lite"/>
    </source>
</evidence>
<dbReference type="PROSITE" id="PS50006">
    <property type="entry name" value="FHA_DOMAIN"/>
    <property type="match status" value="1"/>
</dbReference>
<dbReference type="SUPFAM" id="SSF52540">
    <property type="entry name" value="P-loop containing nucleoside triphosphate hydrolases"/>
    <property type="match status" value="1"/>
</dbReference>
<dbReference type="Pfam" id="PF00498">
    <property type="entry name" value="FHA"/>
    <property type="match status" value="1"/>
</dbReference>
<gene>
    <name evidence="4" type="primary">nuggc.S</name>
</gene>
<dbReference type="SMART" id="SM00382">
    <property type="entry name" value="AAA"/>
    <property type="match status" value="1"/>
</dbReference>
<dbReference type="Pfam" id="PF00350">
    <property type="entry name" value="Dynamin_N"/>
    <property type="match status" value="1"/>
</dbReference>
<dbReference type="SMART" id="SM00240">
    <property type="entry name" value="FHA"/>
    <property type="match status" value="1"/>
</dbReference>
<dbReference type="SUPFAM" id="SSF49879">
    <property type="entry name" value="SMAD/FHA domain"/>
    <property type="match status" value="1"/>
</dbReference>
<dbReference type="KEGG" id="xla:108719781"/>
<feature type="region of interest" description="Disordered" evidence="1">
    <location>
        <begin position="1113"/>
        <end position="1135"/>
    </location>
</feature>
<evidence type="ECO:0000259" key="2">
    <source>
        <dbReference type="PROSITE" id="PS50006"/>
    </source>
</evidence>
<dbReference type="Pfam" id="PF24564">
    <property type="entry name" value="DUF7605"/>
    <property type="match status" value="1"/>
</dbReference>
<dbReference type="InterPro" id="IPR045063">
    <property type="entry name" value="Dynamin_N"/>
</dbReference>
<dbReference type="Gene3D" id="3.40.50.300">
    <property type="entry name" value="P-loop containing nucleotide triphosphate hydrolases"/>
    <property type="match status" value="1"/>
</dbReference>
<feature type="region of interest" description="Disordered" evidence="1">
    <location>
        <begin position="2057"/>
        <end position="2080"/>
    </location>
</feature>
<dbReference type="InterPro" id="IPR000253">
    <property type="entry name" value="FHA_dom"/>
</dbReference>
<protein>
    <submittedName>
        <fullName evidence="4">Uncharacterized protein nuggc.S</fullName>
    </submittedName>
</protein>
<dbReference type="InterPro" id="IPR008984">
    <property type="entry name" value="SMAD_FHA_dom_sf"/>
</dbReference>
<organism evidence="3 4">
    <name type="scientific">Xenopus laevis</name>
    <name type="common">African clawed frog</name>
    <dbReference type="NCBI Taxonomy" id="8355"/>
    <lineage>
        <taxon>Eukaryota</taxon>
        <taxon>Metazoa</taxon>
        <taxon>Chordata</taxon>
        <taxon>Craniata</taxon>
        <taxon>Vertebrata</taxon>
        <taxon>Euteleostomi</taxon>
        <taxon>Amphibia</taxon>
        <taxon>Batrachia</taxon>
        <taxon>Anura</taxon>
        <taxon>Pipoidea</taxon>
        <taxon>Pipidae</taxon>
        <taxon>Xenopodinae</taxon>
        <taxon>Xenopus</taxon>
        <taxon>Xenopus</taxon>
    </lineage>
</organism>
<proteinExistence type="predicted"/>
<dbReference type="OrthoDB" id="3598281at2759"/>
<evidence type="ECO:0000313" key="3">
    <source>
        <dbReference type="Proteomes" id="UP000186698"/>
    </source>
</evidence>
<feature type="compositionally biased region" description="Acidic residues" evidence="1">
    <location>
        <begin position="1561"/>
        <end position="1586"/>
    </location>
</feature>
<dbReference type="InterPro" id="IPR027417">
    <property type="entry name" value="P-loop_NTPase"/>
</dbReference>
<dbReference type="InterPro" id="IPR003593">
    <property type="entry name" value="AAA+_ATPase"/>
</dbReference>
<dbReference type="Gene3D" id="2.60.200.20">
    <property type="match status" value="1"/>
</dbReference>
<dbReference type="CTD" id="108719781"/>
<dbReference type="InterPro" id="IPR056024">
    <property type="entry name" value="DUF7605"/>
</dbReference>
<feature type="compositionally biased region" description="Basic and acidic residues" evidence="1">
    <location>
        <begin position="804"/>
        <end position="822"/>
    </location>
</feature>
<feature type="region of interest" description="Disordered" evidence="1">
    <location>
        <begin position="1558"/>
        <end position="1589"/>
    </location>
</feature>
<feature type="domain" description="FHA" evidence="2">
    <location>
        <begin position="35"/>
        <end position="92"/>
    </location>
</feature>
<name>A0A8J1L3B9_XENLA</name>
<evidence type="ECO:0000313" key="4">
    <source>
        <dbReference type="RefSeq" id="XP_041424032.1"/>
    </source>
</evidence>
<dbReference type="Proteomes" id="UP000186698">
    <property type="component" value="Chromosome 6S"/>
</dbReference>
<feature type="region of interest" description="Disordered" evidence="1">
    <location>
        <begin position="804"/>
        <end position="829"/>
    </location>
</feature>
<dbReference type="GeneID" id="108719781"/>
<keyword evidence="3" id="KW-1185">Reference proteome</keyword>
<accession>A0A8J1L3B9</accession>
<reference evidence="4" key="1">
    <citation type="submission" date="2025-08" db="UniProtKB">
        <authorList>
            <consortium name="RefSeq"/>
        </authorList>
    </citation>
    <scope>IDENTIFICATION</scope>
    <source>
        <strain evidence="4">J_2021</strain>
        <tissue evidence="4">Erythrocytes</tissue>
    </source>
</reference>